<keyword evidence="3" id="KW-1185">Reference proteome</keyword>
<gene>
    <name evidence="2" type="ORF">G7081_03320</name>
</gene>
<reference evidence="2 3" key="1">
    <citation type="submission" date="2020-03" db="EMBL/GenBank/DDBJ databases">
        <title>Vagococcus sp. nov., isolated from beetles.</title>
        <authorList>
            <person name="Hyun D.-W."/>
            <person name="Bae J.-W."/>
        </authorList>
    </citation>
    <scope>NUCLEOTIDE SEQUENCE [LARGE SCALE GENOMIC DNA]</scope>
    <source>
        <strain evidence="2 3">HDW17A</strain>
    </source>
</reference>
<protein>
    <submittedName>
        <fullName evidence="2">Uncharacterized protein</fullName>
    </submittedName>
</protein>
<feature type="transmembrane region" description="Helical" evidence="1">
    <location>
        <begin position="69"/>
        <end position="90"/>
    </location>
</feature>
<dbReference type="Pfam" id="PF26336">
    <property type="entry name" value="MacP_activator"/>
    <property type="match status" value="1"/>
</dbReference>
<dbReference type="AlphaFoldDB" id="A0A6G8AMH2"/>
<evidence type="ECO:0000256" key="1">
    <source>
        <dbReference type="SAM" id="Phobius"/>
    </source>
</evidence>
<evidence type="ECO:0000313" key="2">
    <source>
        <dbReference type="EMBL" id="QIL46170.1"/>
    </source>
</evidence>
<keyword evidence="1" id="KW-0812">Transmembrane</keyword>
<dbReference type="InterPro" id="IPR047752">
    <property type="entry name" value="MacP"/>
</dbReference>
<dbReference type="RefSeq" id="WP_166007380.1">
    <property type="nucleotide sequence ID" value="NZ_CP049886.1"/>
</dbReference>
<evidence type="ECO:0000313" key="3">
    <source>
        <dbReference type="Proteomes" id="UP000500890"/>
    </source>
</evidence>
<keyword evidence="1" id="KW-0472">Membrane</keyword>
<dbReference type="EMBL" id="CP049886">
    <property type="protein sequence ID" value="QIL46170.1"/>
    <property type="molecule type" value="Genomic_DNA"/>
</dbReference>
<dbReference type="Proteomes" id="UP000500890">
    <property type="component" value="Chromosome"/>
</dbReference>
<keyword evidence="1" id="KW-1133">Transmembrane helix</keyword>
<organism evidence="2 3">
    <name type="scientific">Vagococcus coleopterorum</name>
    <dbReference type="NCBI Taxonomy" id="2714946"/>
    <lineage>
        <taxon>Bacteria</taxon>
        <taxon>Bacillati</taxon>
        <taxon>Bacillota</taxon>
        <taxon>Bacilli</taxon>
        <taxon>Lactobacillales</taxon>
        <taxon>Enterococcaceae</taxon>
        <taxon>Vagococcus</taxon>
    </lineage>
</organism>
<name>A0A6G8AMH2_9ENTE</name>
<dbReference type="NCBIfam" id="NF038277">
    <property type="entry name" value="accessory_MacP"/>
    <property type="match status" value="1"/>
</dbReference>
<accession>A0A6G8AMH2</accession>
<dbReference type="KEGG" id="vah:G7081_03320"/>
<proteinExistence type="predicted"/>
<sequence length="91" mass="10851">MTQPEERMTRADRQKLNKILNQTESVEEKEFTKKDKKIKKFFSREKKKNKPLEVSRSEEQERIARLSSFLNKAILAVSILLVIVFIAIFYF</sequence>